<organism evidence="2 3">
    <name type="scientific">Geomicrobium halophilum</name>
    <dbReference type="NCBI Taxonomy" id="549000"/>
    <lineage>
        <taxon>Bacteria</taxon>
        <taxon>Bacillati</taxon>
        <taxon>Bacillota</taxon>
        <taxon>Bacilli</taxon>
        <taxon>Bacillales</taxon>
        <taxon>Geomicrobium</taxon>
    </lineage>
</organism>
<accession>A0A841PSF4</accession>
<dbReference type="EMBL" id="JACHHJ010000004">
    <property type="protein sequence ID" value="MBB6450724.1"/>
    <property type="molecule type" value="Genomic_DNA"/>
</dbReference>
<name>A0A841PSF4_9BACL</name>
<dbReference type="InterPro" id="IPR014747">
    <property type="entry name" value="Bac_photo_RC_H_C"/>
</dbReference>
<dbReference type="InterPro" id="IPR011033">
    <property type="entry name" value="PRC_barrel-like_sf"/>
</dbReference>
<protein>
    <submittedName>
        <fullName evidence="2">Uncharacterized protein YrrD</fullName>
    </submittedName>
</protein>
<dbReference type="GO" id="GO:0030077">
    <property type="term" value="C:plasma membrane light-harvesting complex"/>
    <property type="evidence" value="ECO:0007669"/>
    <property type="project" value="InterPro"/>
</dbReference>
<dbReference type="GO" id="GO:0019684">
    <property type="term" value="P:photosynthesis, light reaction"/>
    <property type="evidence" value="ECO:0007669"/>
    <property type="project" value="InterPro"/>
</dbReference>
<dbReference type="SUPFAM" id="SSF50346">
    <property type="entry name" value="PRC-barrel domain"/>
    <property type="match status" value="2"/>
</dbReference>
<dbReference type="Pfam" id="PF05239">
    <property type="entry name" value="PRC"/>
    <property type="match status" value="1"/>
</dbReference>
<evidence type="ECO:0000313" key="2">
    <source>
        <dbReference type="EMBL" id="MBB6450724.1"/>
    </source>
</evidence>
<keyword evidence="3" id="KW-1185">Reference proteome</keyword>
<evidence type="ECO:0000313" key="3">
    <source>
        <dbReference type="Proteomes" id="UP000568839"/>
    </source>
</evidence>
<proteinExistence type="predicted"/>
<comment type="caution">
    <text evidence="2">The sequence shown here is derived from an EMBL/GenBank/DDBJ whole genome shotgun (WGS) entry which is preliminary data.</text>
</comment>
<evidence type="ECO:0000259" key="1">
    <source>
        <dbReference type="Pfam" id="PF05239"/>
    </source>
</evidence>
<dbReference type="AlphaFoldDB" id="A0A841PSF4"/>
<gene>
    <name evidence="2" type="ORF">HNR44_002714</name>
</gene>
<reference evidence="2 3" key="1">
    <citation type="submission" date="2020-08" db="EMBL/GenBank/DDBJ databases">
        <title>Genomic Encyclopedia of Type Strains, Phase IV (KMG-IV): sequencing the most valuable type-strain genomes for metagenomic binning, comparative biology and taxonomic classification.</title>
        <authorList>
            <person name="Goeker M."/>
        </authorList>
    </citation>
    <scope>NUCLEOTIDE SEQUENCE [LARGE SCALE GENOMIC DNA]</scope>
    <source>
        <strain evidence="2 3">DSM 21769</strain>
    </source>
</reference>
<dbReference type="RefSeq" id="WP_184404791.1">
    <property type="nucleotide sequence ID" value="NZ_JACHHJ010000004.1"/>
</dbReference>
<dbReference type="Proteomes" id="UP000568839">
    <property type="component" value="Unassembled WGS sequence"/>
</dbReference>
<sequence length="259" mass="29222">MLLRTKEFQSFSLSATDEEFGSIADVYFDSAGEWKVRFIVADTRTWFVGGKVLLSPELITRLDIEAQFINVRATKDQIKDSPKPIEHEPISRSYESTLLDHYGLDHYWLGPATGPGPAPMLPGGGPIPPVTPGTDISNTRYEVPPETKLDEQEYHLQSTKDLRGYSVDVAGEKVGTISDVLFDSNSWQVLFMEVDTAGFLSKDKTIVPVEWFETFNPADQHAITRFSQNMLETAPNYDDSIPLSEEYINQIRRHYGEPK</sequence>
<dbReference type="InterPro" id="IPR027275">
    <property type="entry name" value="PRC-brl_dom"/>
</dbReference>
<dbReference type="Gene3D" id="3.90.50.10">
    <property type="entry name" value="Photosynthetic Reaction Center, subunit H, domain 2"/>
    <property type="match status" value="2"/>
</dbReference>
<feature type="domain" description="PRC-barrel" evidence="1">
    <location>
        <begin position="161"/>
        <end position="210"/>
    </location>
</feature>